<keyword evidence="1" id="KW-0238">DNA-binding</keyword>
<dbReference type="Pfam" id="PF03221">
    <property type="entry name" value="HTH_Tnp_Tc5"/>
    <property type="match status" value="1"/>
</dbReference>
<organism evidence="3 4">
    <name type="scientific">Aphanomyces astaci</name>
    <name type="common">Crayfish plague agent</name>
    <dbReference type="NCBI Taxonomy" id="112090"/>
    <lineage>
        <taxon>Eukaryota</taxon>
        <taxon>Sar</taxon>
        <taxon>Stramenopiles</taxon>
        <taxon>Oomycota</taxon>
        <taxon>Saprolegniomycetes</taxon>
        <taxon>Saprolegniales</taxon>
        <taxon>Verrucalvaceae</taxon>
        <taxon>Aphanomyces</taxon>
    </lineage>
</organism>
<evidence type="ECO:0000259" key="2">
    <source>
        <dbReference type="PROSITE" id="PS51253"/>
    </source>
</evidence>
<proteinExistence type="predicted"/>
<dbReference type="PANTHER" id="PTHR19303:SF57">
    <property type="entry name" value="HTH CENPB-TYPE DOMAIN-CONTAINING PROTEIN"/>
    <property type="match status" value="1"/>
</dbReference>
<reference evidence="3 4" key="1">
    <citation type="submission" date="2018-08" db="EMBL/GenBank/DDBJ databases">
        <title>Aphanomyces genome sequencing and annotation.</title>
        <authorList>
            <person name="Minardi D."/>
            <person name="Oidtmann B."/>
            <person name="Van Der Giezen M."/>
            <person name="Studholme D.J."/>
        </authorList>
    </citation>
    <scope>NUCLEOTIDE SEQUENCE [LARGE SCALE GENOMIC DNA]</scope>
    <source>
        <strain evidence="3 4">197901</strain>
    </source>
</reference>
<evidence type="ECO:0000313" key="4">
    <source>
        <dbReference type="Proteomes" id="UP000266196"/>
    </source>
</evidence>
<dbReference type="Proteomes" id="UP000266196">
    <property type="component" value="Unassembled WGS sequence"/>
</dbReference>
<comment type="caution">
    <text evidence="3">The sequence shown here is derived from an EMBL/GenBank/DDBJ whole genome shotgun (WGS) entry which is preliminary data.</text>
</comment>
<dbReference type="InterPro" id="IPR006600">
    <property type="entry name" value="HTH_CenpB_DNA-bd_dom"/>
</dbReference>
<dbReference type="Gene3D" id="1.10.10.60">
    <property type="entry name" value="Homeodomain-like"/>
    <property type="match status" value="1"/>
</dbReference>
<dbReference type="VEuPathDB" id="FungiDB:H257_01579"/>
<dbReference type="InterPro" id="IPR050863">
    <property type="entry name" value="CenT-Element_Derived"/>
</dbReference>
<gene>
    <name evidence="3" type="ORF">DYB31_007288</name>
</gene>
<feature type="domain" description="HTH CENPB-type" evidence="2">
    <location>
        <begin position="100"/>
        <end position="172"/>
    </location>
</feature>
<dbReference type="PANTHER" id="PTHR19303">
    <property type="entry name" value="TRANSPOSON"/>
    <property type="match status" value="1"/>
</dbReference>
<dbReference type="GO" id="GO:0005634">
    <property type="term" value="C:nucleus"/>
    <property type="evidence" value="ECO:0007669"/>
    <property type="project" value="TreeGrafter"/>
</dbReference>
<protein>
    <recommendedName>
        <fullName evidence="2">HTH CENPB-type domain-containing protein</fullName>
    </recommendedName>
</protein>
<evidence type="ECO:0000256" key="1">
    <source>
        <dbReference type="ARBA" id="ARBA00023125"/>
    </source>
</evidence>
<evidence type="ECO:0000313" key="3">
    <source>
        <dbReference type="EMBL" id="RHZ11420.1"/>
    </source>
</evidence>
<accession>A0A397F116</accession>
<name>A0A397F116_APHAT</name>
<sequence length="380" mass="43032">MNNLNALPAQRRPSTGRPVSKYCAKKLPKKYKNVMGDYSERKTAIDHYDLHGMQSTLGAMYGRLTSTARETKRIYSWLANPSHIEKIASSPTTAKMKCRRAAGTGTTLTKEAEEQLVQWVQAMRNDGVPVTTHMCVMALEAAIDLVFNDVEFRAGWHWMDGFKRSHGLSLRTCTRIRQQTPEDGLAVLGMFSAPVRKIVEDENIDVVYNADQTAVNYEYLPTKTLNKTRPQFVCGGKTKDRMTAMFLADTTGTKHPLFLFLRTTKSTVKVVVQENLTQRQGFGNRLWESVDPLQVKNDCRIFGNPTAWWNSQISLKFLEFHFCQRSDRHTKKVLLIWDDYSPISQSKSWPTQIQSMSCWSVSLPTTPGLASLRTSPGTGH</sequence>
<dbReference type="PROSITE" id="PS51253">
    <property type="entry name" value="HTH_CENPB"/>
    <property type="match status" value="1"/>
</dbReference>
<dbReference type="GO" id="GO:0003677">
    <property type="term" value="F:DNA binding"/>
    <property type="evidence" value="ECO:0007669"/>
    <property type="project" value="UniProtKB-KW"/>
</dbReference>
<dbReference type="AlphaFoldDB" id="A0A397F116"/>
<dbReference type="EMBL" id="QUTE01010984">
    <property type="protein sequence ID" value="RHZ11420.1"/>
    <property type="molecule type" value="Genomic_DNA"/>
</dbReference>